<keyword evidence="3" id="KW-0805">Transcription regulation</keyword>
<dbReference type="GO" id="GO:0005634">
    <property type="term" value="C:nucleus"/>
    <property type="evidence" value="ECO:0007669"/>
    <property type="project" value="UniProtKB-SubCell"/>
</dbReference>
<keyword evidence="10" id="KW-1185">Reference proteome</keyword>
<evidence type="ECO:0000256" key="7">
    <source>
        <dbReference type="SAM" id="MobiDB-lite"/>
    </source>
</evidence>
<comment type="subcellular location">
    <subcellularLocation>
        <location evidence="1">Nucleus</location>
    </subcellularLocation>
</comment>
<accession>A0A1G4MIL7</accession>
<comment type="similarity">
    <text evidence="2">Belongs to the TEC1 family.</text>
</comment>
<dbReference type="PANTHER" id="PTHR11834">
    <property type="entry name" value="TRANSCRIPTIONAL ENHANCER FACTOR TEF RELATED"/>
    <property type="match status" value="1"/>
</dbReference>
<evidence type="ECO:0000313" key="9">
    <source>
        <dbReference type="EMBL" id="SCW03683.1"/>
    </source>
</evidence>
<evidence type="ECO:0000256" key="1">
    <source>
        <dbReference type="ARBA" id="ARBA00004123"/>
    </source>
</evidence>
<dbReference type="InterPro" id="IPR038096">
    <property type="entry name" value="TEA/ATTS_sf"/>
</dbReference>
<dbReference type="Gene3D" id="6.10.20.40">
    <property type="entry name" value="TEA/ATTS domain"/>
    <property type="match status" value="1"/>
</dbReference>
<dbReference type="InterPro" id="IPR050937">
    <property type="entry name" value="TEC1_TEAD_TF"/>
</dbReference>
<dbReference type="PANTHER" id="PTHR11834:SF0">
    <property type="entry name" value="PROTEIN SCALLOPED"/>
    <property type="match status" value="1"/>
</dbReference>
<dbReference type="OrthoDB" id="10006572at2759"/>
<dbReference type="AlphaFoldDB" id="A0A1G4MIL7"/>
<keyword evidence="4" id="KW-0804">Transcription</keyword>
<evidence type="ECO:0000256" key="3">
    <source>
        <dbReference type="ARBA" id="ARBA00023015"/>
    </source>
</evidence>
<reference evidence="9 10" key="1">
    <citation type="submission" date="2016-03" db="EMBL/GenBank/DDBJ databases">
        <authorList>
            <person name="Devillers H."/>
        </authorList>
    </citation>
    <scope>NUCLEOTIDE SEQUENCE [LARGE SCALE GENOMIC DNA]</scope>
    <source>
        <strain evidence="9">CBS 6772</strain>
    </source>
</reference>
<dbReference type="Pfam" id="PF01285">
    <property type="entry name" value="TEA"/>
    <property type="match status" value="1"/>
</dbReference>
<proteinExistence type="inferred from homology"/>
<dbReference type="Proteomes" id="UP000190831">
    <property type="component" value="Chromosome G"/>
</dbReference>
<dbReference type="EMBL" id="LT598486">
    <property type="protein sequence ID" value="SCW03683.1"/>
    <property type="molecule type" value="Genomic_DNA"/>
</dbReference>
<sequence>MSLESTITMSQRNGWDPANTRIFDVYIQDGSASEPGPHQLEDVFAYSTAGATVVSSVATTSPESASASASTSTSESDVGSDMDDASLVNTGAGRRVSLSPASLAHRYVPRPHVKPPRLDLNSSGGPAHGPGASQAQMQGQGPGKAQALSMHMNARAALPLSMQRRPEALTHTAPVPYGSAPSSAPAGMHALANTDIWSSPVENAFLAALRIIMKNGTSKIKLRDRNYGRNELISLFIRHNVGEHRTKKQISSHIQVWKKSIVSKLQNNLELSPYERELLELIENGARQTQENKILFNKVFCEILDATDASSVRGGGGGAGRVVTNPPVAPAAPTAVPVPAAADYTAMEHAIEPPMDHNMHHAGRPLVSAPARFSDSAVEVVREPQTPLEYAKRVYSNLRSYKCVPVNMQEYAPHHQAPTPVSALAEPVDMSVGALPTSTPDSGALQAAKEVEMQQRRLIQSLYATPGSSDVHRSFVGGDPTGSDARQVPHHQQMHTPYLMPAQSYSSSSETFTGE</sequence>
<feature type="region of interest" description="Disordered" evidence="7">
    <location>
        <begin position="496"/>
        <end position="515"/>
    </location>
</feature>
<dbReference type="GO" id="GO:0005667">
    <property type="term" value="C:transcription regulator complex"/>
    <property type="evidence" value="ECO:0007669"/>
    <property type="project" value="TreeGrafter"/>
</dbReference>
<dbReference type="SMART" id="SM00426">
    <property type="entry name" value="TEA"/>
    <property type="match status" value="1"/>
</dbReference>
<evidence type="ECO:0000256" key="4">
    <source>
        <dbReference type="ARBA" id="ARBA00023163"/>
    </source>
</evidence>
<feature type="region of interest" description="Disordered" evidence="7">
    <location>
        <begin position="469"/>
        <end position="491"/>
    </location>
</feature>
<dbReference type="PRINTS" id="PR00065">
    <property type="entry name" value="TEADOMAIN"/>
</dbReference>
<name>A0A1G4MIL7_LACFM</name>
<feature type="region of interest" description="Disordered" evidence="7">
    <location>
        <begin position="58"/>
        <end position="84"/>
    </location>
</feature>
<keyword evidence="5" id="KW-0539">Nucleus</keyword>
<dbReference type="InterPro" id="IPR000818">
    <property type="entry name" value="TEA/ATTS_dom"/>
</dbReference>
<feature type="compositionally biased region" description="Polar residues" evidence="7">
    <location>
        <begin position="503"/>
        <end position="515"/>
    </location>
</feature>
<protein>
    <submittedName>
        <fullName evidence="9">LAFE_0G15918g1_1</fullName>
    </submittedName>
</protein>
<feature type="region of interest" description="Disordered" evidence="7">
    <location>
        <begin position="109"/>
        <end position="144"/>
    </location>
</feature>
<dbReference type="STRING" id="4955.A0A1G4MIL7"/>
<feature type="domain" description="TEA" evidence="8">
    <location>
        <begin position="190"/>
        <end position="264"/>
    </location>
</feature>
<dbReference type="PROSITE" id="PS51088">
    <property type="entry name" value="TEA_2"/>
    <property type="match status" value="1"/>
</dbReference>
<evidence type="ECO:0000313" key="10">
    <source>
        <dbReference type="Proteomes" id="UP000190831"/>
    </source>
</evidence>
<feature type="compositionally biased region" description="Low complexity" evidence="7">
    <location>
        <begin position="58"/>
        <end position="77"/>
    </location>
</feature>
<evidence type="ECO:0000256" key="2">
    <source>
        <dbReference type="ARBA" id="ARBA00008421"/>
    </source>
</evidence>
<gene>
    <name evidence="9" type="ORF">LAFE_0G15918G</name>
</gene>
<evidence type="ECO:0000256" key="5">
    <source>
        <dbReference type="ARBA" id="ARBA00023242"/>
    </source>
</evidence>
<feature type="DNA-binding region" description="TEA" evidence="6">
    <location>
        <begin position="190"/>
        <end position="264"/>
    </location>
</feature>
<evidence type="ECO:0000259" key="8">
    <source>
        <dbReference type="PROSITE" id="PS51088"/>
    </source>
</evidence>
<dbReference type="OMA" id="QMESAFV"/>
<dbReference type="GO" id="GO:0000981">
    <property type="term" value="F:DNA-binding transcription factor activity, RNA polymerase II-specific"/>
    <property type="evidence" value="ECO:0007669"/>
    <property type="project" value="TreeGrafter"/>
</dbReference>
<feature type="compositionally biased region" description="Low complexity" evidence="7">
    <location>
        <begin position="122"/>
        <end position="136"/>
    </location>
</feature>
<organism evidence="9 10">
    <name type="scientific">Lachancea fermentati</name>
    <name type="common">Zygosaccharomyces fermentati</name>
    <dbReference type="NCBI Taxonomy" id="4955"/>
    <lineage>
        <taxon>Eukaryota</taxon>
        <taxon>Fungi</taxon>
        <taxon>Dikarya</taxon>
        <taxon>Ascomycota</taxon>
        <taxon>Saccharomycotina</taxon>
        <taxon>Saccharomycetes</taxon>
        <taxon>Saccharomycetales</taxon>
        <taxon>Saccharomycetaceae</taxon>
        <taxon>Lachancea</taxon>
    </lineage>
</organism>
<dbReference type="GO" id="GO:0000978">
    <property type="term" value="F:RNA polymerase II cis-regulatory region sequence-specific DNA binding"/>
    <property type="evidence" value="ECO:0007669"/>
    <property type="project" value="TreeGrafter"/>
</dbReference>
<evidence type="ECO:0000256" key="6">
    <source>
        <dbReference type="PROSITE-ProRule" id="PRU00505"/>
    </source>
</evidence>